<dbReference type="InterPro" id="IPR017601">
    <property type="entry name" value="DGQHR-contain_dom"/>
</dbReference>
<reference evidence="1 2" key="1">
    <citation type="submission" date="2018-06" db="EMBL/GenBank/DDBJ databases">
        <authorList>
            <consortium name="Pathogen Informatics"/>
            <person name="Doyle S."/>
        </authorList>
    </citation>
    <scope>NUCLEOTIDE SEQUENCE [LARGE SCALE GENOMIC DNA]</scope>
    <source>
        <strain evidence="1 2">NCTC10005</strain>
    </source>
</reference>
<gene>
    <name evidence="1" type="ORF">NCTC10005_00048</name>
</gene>
<dbReference type="NCBIfam" id="TIGR03187">
    <property type="entry name" value="DGQHR"/>
    <property type="match status" value="1"/>
</dbReference>
<accession>A0A0M7HSF7</accession>
<evidence type="ECO:0000313" key="1">
    <source>
        <dbReference type="EMBL" id="STQ07421.1"/>
    </source>
</evidence>
<dbReference type="EMBL" id="UGJB01000002">
    <property type="protein sequence ID" value="STQ07421.1"/>
    <property type="molecule type" value="Genomic_DNA"/>
</dbReference>
<protein>
    <submittedName>
        <fullName evidence="1">Bacteriophage protein</fullName>
    </submittedName>
</protein>
<dbReference type="Proteomes" id="UP000255106">
    <property type="component" value="Unassembled WGS sequence"/>
</dbReference>
<dbReference type="CDD" id="cd16414">
    <property type="entry name" value="dndB_like"/>
    <property type="match status" value="1"/>
</dbReference>
<proteinExistence type="predicted"/>
<sequence>MSEALTVPSSTSKTIGFDYPCVVGFQGNQRIIIVQVSFGALSRFLTLDNEGHTLDRSQRELNRRRATAFADYVVSAVKSGTDYIIPPLIGNCDGELTLNLMNESFVGYVTIPMDARIRLFDGQHRQAGIREVLDILPDIRHHSVTVMLTENLPVETRQQFFADINGNASKPSAAINIAYDQTNVIGQIVKRAIMNNPVLAEKVDFERNTVSTRNGNKWVSFKSLHDATERFSTYVADGVPRKRTEQEISSVWDAWVKFTGLNDTCGFTYGEYNQEWLTFTSVMVNAFGFAVKQLLEEMTVSDLTERLECMGDKKNLAARESYFVYANWADSCVSRETGKIIATTKGQRAAAEYLVKAIRSVNYNF</sequence>
<dbReference type="Pfam" id="PF14072">
    <property type="entry name" value="DndB"/>
    <property type="match status" value="1"/>
</dbReference>
<dbReference type="AlphaFoldDB" id="A0A0M7HSF7"/>
<evidence type="ECO:0000313" key="2">
    <source>
        <dbReference type="Proteomes" id="UP000255106"/>
    </source>
</evidence>
<organism evidence="1 2">
    <name type="scientific">Enterobacter cloacae</name>
    <dbReference type="NCBI Taxonomy" id="550"/>
    <lineage>
        <taxon>Bacteria</taxon>
        <taxon>Pseudomonadati</taxon>
        <taxon>Pseudomonadota</taxon>
        <taxon>Gammaproteobacteria</taxon>
        <taxon>Enterobacterales</taxon>
        <taxon>Enterobacteriaceae</taxon>
        <taxon>Enterobacter</taxon>
        <taxon>Enterobacter cloacae complex</taxon>
    </lineage>
</organism>
<dbReference type="InterPro" id="IPR017642">
    <property type="entry name" value="DNA_S_mod_DndB"/>
</dbReference>
<name>A0A0M7HSF7_ENTCL</name>
<dbReference type="RefSeq" id="WP_044160346.1">
    <property type="nucleotide sequence ID" value="NZ_CP017413.1"/>
</dbReference>